<keyword evidence="2" id="KW-1185">Reference proteome</keyword>
<gene>
    <name evidence="1" type="ORF">EGR_10442</name>
</gene>
<evidence type="ECO:0000313" key="1">
    <source>
        <dbReference type="EMBL" id="EUB54702.1"/>
    </source>
</evidence>
<accession>W6U8D9</accession>
<name>W6U8D9_ECHGR</name>
<sequence>MLLVWTPSVGSLKLCSRLIDHWAPCLLSATAAYAISVAHSSFRAPKEYHDVLSSSSRLALLSSCPMSGWHRTGGAFLQEEKNREHSDSLRVMKTCKRKPGVRLFAESLSTFGGTFDQRKQLAGLYFSLDRGPHLENVIQRHLAASIRVLGGLLFAQVQSAGRKRRIEFETVTKGGSDGLQRLRAKGDAAVDPTPRIVPPSLPPSTVVRSPSSLVWLSSYSSHTRITGQISLLPFSLPEVGVGLIS</sequence>
<dbReference type="RefSeq" id="XP_024345898.1">
    <property type="nucleotide sequence ID" value="XM_024499691.1"/>
</dbReference>
<reference evidence="1 2" key="1">
    <citation type="journal article" date="2013" name="Nat. Genet.">
        <title>The genome of the hydatid tapeworm Echinococcus granulosus.</title>
        <authorList>
            <person name="Zheng H."/>
            <person name="Zhang W."/>
            <person name="Zhang L."/>
            <person name="Zhang Z."/>
            <person name="Li J."/>
            <person name="Lu G."/>
            <person name="Zhu Y."/>
            <person name="Wang Y."/>
            <person name="Huang Y."/>
            <person name="Liu J."/>
            <person name="Kang H."/>
            <person name="Chen J."/>
            <person name="Wang L."/>
            <person name="Chen A."/>
            <person name="Yu S."/>
            <person name="Gao Z."/>
            <person name="Jin L."/>
            <person name="Gu W."/>
            <person name="Wang Z."/>
            <person name="Zhao L."/>
            <person name="Shi B."/>
            <person name="Wen H."/>
            <person name="Lin R."/>
            <person name="Jones M.K."/>
            <person name="Brejova B."/>
            <person name="Vinar T."/>
            <person name="Zhao G."/>
            <person name="McManus D.P."/>
            <person name="Chen Z."/>
            <person name="Zhou Y."/>
            <person name="Wang S."/>
        </authorList>
    </citation>
    <scope>NUCLEOTIDE SEQUENCE [LARGE SCALE GENOMIC DNA]</scope>
</reference>
<dbReference type="AlphaFoldDB" id="W6U8D9"/>
<dbReference type="GeneID" id="36346157"/>
<organism evidence="1 2">
    <name type="scientific">Echinococcus granulosus</name>
    <name type="common">Hydatid tapeworm</name>
    <dbReference type="NCBI Taxonomy" id="6210"/>
    <lineage>
        <taxon>Eukaryota</taxon>
        <taxon>Metazoa</taxon>
        <taxon>Spiralia</taxon>
        <taxon>Lophotrochozoa</taxon>
        <taxon>Platyhelminthes</taxon>
        <taxon>Cestoda</taxon>
        <taxon>Eucestoda</taxon>
        <taxon>Cyclophyllidea</taxon>
        <taxon>Taeniidae</taxon>
        <taxon>Echinococcus</taxon>
        <taxon>Echinococcus granulosus group</taxon>
    </lineage>
</organism>
<protein>
    <submittedName>
        <fullName evidence="1">Uncharacterized protein</fullName>
    </submittedName>
</protein>
<dbReference type="Proteomes" id="UP000019149">
    <property type="component" value="Unassembled WGS sequence"/>
</dbReference>
<dbReference type="KEGG" id="egl:EGR_10442"/>
<dbReference type="OrthoDB" id="10655966at2759"/>
<proteinExistence type="predicted"/>
<dbReference type="STRING" id="6210.W6U8D9"/>
<evidence type="ECO:0000313" key="2">
    <source>
        <dbReference type="Proteomes" id="UP000019149"/>
    </source>
</evidence>
<dbReference type="EMBL" id="APAU02000220">
    <property type="protein sequence ID" value="EUB54702.1"/>
    <property type="molecule type" value="Genomic_DNA"/>
</dbReference>
<dbReference type="CTD" id="36346157"/>
<comment type="caution">
    <text evidence="1">The sequence shown here is derived from an EMBL/GenBank/DDBJ whole genome shotgun (WGS) entry which is preliminary data.</text>
</comment>